<proteinExistence type="predicted"/>
<evidence type="ECO:0008006" key="3">
    <source>
        <dbReference type="Google" id="ProtNLM"/>
    </source>
</evidence>
<organism evidence="2">
    <name type="scientific">Brassica cretica</name>
    <name type="common">Mustard</name>
    <dbReference type="NCBI Taxonomy" id="69181"/>
    <lineage>
        <taxon>Eukaryota</taxon>
        <taxon>Viridiplantae</taxon>
        <taxon>Streptophyta</taxon>
        <taxon>Embryophyta</taxon>
        <taxon>Tracheophyta</taxon>
        <taxon>Spermatophyta</taxon>
        <taxon>Magnoliopsida</taxon>
        <taxon>eudicotyledons</taxon>
        <taxon>Gunneridae</taxon>
        <taxon>Pentapetalae</taxon>
        <taxon>rosids</taxon>
        <taxon>malvids</taxon>
        <taxon>Brassicales</taxon>
        <taxon>Brassicaceae</taxon>
        <taxon>Brassiceae</taxon>
        <taxon>Brassica</taxon>
    </lineage>
</organism>
<comment type="caution">
    <text evidence="2">The sequence shown here is derived from an EMBL/GenBank/DDBJ whole genome shotgun (WGS) entry which is preliminary data.</text>
</comment>
<accession>A0A8S9GTM6</accession>
<dbReference type="AlphaFoldDB" id="A0A8S9GTM6"/>
<evidence type="ECO:0000256" key="1">
    <source>
        <dbReference type="SAM" id="MobiDB-lite"/>
    </source>
</evidence>
<dbReference type="EMBL" id="QGKY02001925">
    <property type="protein sequence ID" value="KAF2547537.1"/>
    <property type="molecule type" value="Genomic_DNA"/>
</dbReference>
<name>A0A8S9GTM6_BRACR</name>
<sequence length="227" mass="25495">MAAQPLLKAGLRKSIGTGQTTLVWVDPWIPTTLARPAIPCGSSFNPSLRVSDLINPTTKEWNPELLQELVDPNDIPLIRSLKLMRSPRAIGYCWNHTTIGVYSVKTGYALALELSELSDMNQVPEPSRLFPCNSIYSNLNHVLWRANNYAIPDAISARVPWLIWYIWKARNDKAFNGKDVSPLETVQIAQAEAESWYTAQTVEQSKEDAPEDPPRPRHLKPPTPTAR</sequence>
<evidence type="ECO:0000313" key="2">
    <source>
        <dbReference type="EMBL" id="KAF2547537.1"/>
    </source>
</evidence>
<reference evidence="2" key="1">
    <citation type="submission" date="2019-12" db="EMBL/GenBank/DDBJ databases">
        <title>Genome sequencing and annotation of Brassica cretica.</title>
        <authorList>
            <person name="Studholme D.J."/>
            <person name="Sarris P.F."/>
        </authorList>
    </citation>
    <scope>NUCLEOTIDE SEQUENCE</scope>
    <source>
        <strain evidence="2">PFS-102/07</strain>
        <tissue evidence="2">Leaf</tissue>
    </source>
</reference>
<gene>
    <name evidence="2" type="ORF">F2Q70_00023181</name>
</gene>
<protein>
    <recommendedName>
        <fullName evidence="3">Reverse transcriptase zinc-binding domain-containing protein</fullName>
    </recommendedName>
</protein>
<feature type="region of interest" description="Disordered" evidence="1">
    <location>
        <begin position="197"/>
        <end position="227"/>
    </location>
</feature>
<feature type="compositionally biased region" description="Basic and acidic residues" evidence="1">
    <location>
        <begin position="204"/>
        <end position="215"/>
    </location>
</feature>